<protein>
    <recommendedName>
        <fullName evidence="3">Acyltransferase 3 domain-containing protein</fullName>
    </recommendedName>
</protein>
<keyword evidence="5" id="KW-1185">Reference proteome</keyword>
<feature type="transmembrane region" description="Helical" evidence="2">
    <location>
        <begin position="250"/>
        <end position="269"/>
    </location>
</feature>
<proteinExistence type="predicted"/>
<feature type="transmembrane region" description="Helical" evidence="2">
    <location>
        <begin position="180"/>
        <end position="196"/>
    </location>
</feature>
<dbReference type="EMBL" id="CH964291">
    <property type="protein sequence ID" value="EDW86401.2"/>
    <property type="molecule type" value="Genomic_DNA"/>
</dbReference>
<dbReference type="InterPro" id="IPR052728">
    <property type="entry name" value="O2_lipid_transport_reg"/>
</dbReference>
<feature type="compositionally biased region" description="Polar residues" evidence="1">
    <location>
        <begin position="328"/>
        <end position="344"/>
    </location>
</feature>
<dbReference type="eggNOG" id="KOG3700">
    <property type="taxonomic scope" value="Eukaryota"/>
</dbReference>
<evidence type="ECO:0000256" key="2">
    <source>
        <dbReference type="SAM" id="Phobius"/>
    </source>
</evidence>
<evidence type="ECO:0000313" key="5">
    <source>
        <dbReference type="Proteomes" id="UP000007798"/>
    </source>
</evidence>
<dbReference type="AlphaFoldDB" id="B4NPG1"/>
<feature type="region of interest" description="Disordered" evidence="1">
    <location>
        <begin position="324"/>
        <end position="344"/>
    </location>
</feature>
<dbReference type="PANTHER" id="PTHR11161">
    <property type="entry name" value="O-ACYLTRANSFERASE"/>
    <property type="match status" value="1"/>
</dbReference>
<dbReference type="Pfam" id="PF01757">
    <property type="entry name" value="Acyl_transf_3"/>
    <property type="match status" value="1"/>
</dbReference>
<feature type="transmembrane region" description="Helical" evidence="2">
    <location>
        <begin position="99"/>
        <end position="119"/>
    </location>
</feature>
<feature type="domain" description="Acyltransferase 3" evidence="3">
    <location>
        <begin position="1"/>
        <end position="295"/>
    </location>
</feature>
<accession>B4NPG1</accession>
<evidence type="ECO:0000256" key="1">
    <source>
        <dbReference type="SAM" id="MobiDB-lite"/>
    </source>
</evidence>
<keyword evidence="2" id="KW-0812">Transmembrane</keyword>
<dbReference type="InParanoid" id="B4NPG1"/>
<dbReference type="HOGENOM" id="CLU_007874_0_3_1"/>
<dbReference type="GO" id="GO:0016747">
    <property type="term" value="F:acyltransferase activity, transferring groups other than amino-acyl groups"/>
    <property type="evidence" value="ECO:0007669"/>
    <property type="project" value="InterPro"/>
</dbReference>
<dbReference type="InterPro" id="IPR002656">
    <property type="entry name" value="Acyl_transf_3_dom"/>
</dbReference>
<organism evidence="4 5">
    <name type="scientific">Drosophila willistoni</name>
    <name type="common">Fruit fly</name>
    <dbReference type="NCBI Taxonomy" id="7260"/>
    <lineage>
        <taxon>Eukaryota</taxon>
        <taxon>Metazoa</taxon>
        <taxon>Ecdysozoa</taxon>
        <taxon>Arthropoda</taxon>
        <taxon>Hexapoda</taxon>
        <taxon>Insecta</taxon>
        <taxon>Pterygota</taxon>
        <taxon>Neoptera</taxon>
        <taxon>Endopterygota</taxon>
        <taxon>Diptera</taxon>
        <taxon>Brachycera</taxon>
        <taxon>Muscomorpha</taxon>
        <taxon>Ephydroidea</taxon>
        <taxon>Drosophilidae</taxon>
        <taxon>Drosophila</taxon>
        <taxon>Sophophora</taxon>
    </lineage>
</organism>
<evidence type="ECO:0000259" key="3">
    <source>
        <dbReference type="Pfam" id="PF01757"/>
    </source>
</evidence>
<feature type="transmembrane region" description="Helical" evidence="2">
    <location>
        <begin position="126"/>
        <end position="146"/>
    </location>
</feature>
<sequence length="344" mass="39908">MFLLLSGFLLCRILLFELERRGGKVNPLMLYVARYIRLTPAYIAIIGFYMTWFPHIGSGPIWNERIGLEKERCQDSWWLNILYINNYFGTDKLCMFQSWYLSVDSQLFFVAPFVVYVLYKWKHLGLRLLCFLVVLTAVIPFLSTYVEHLDPTLMIYPSELSDLARNSFYINSYIKTHMRASAYIIGLLAGYLVHVIQKKHIRLSHRLVQTIWLCAVFIGTGSMYSVTRFYIAPYTNFESSLYAGFHKLGWNLSVGWLVIAITTGHANWLQKTLSSRVFAPISRLTYCAYLSNGIVELYHSASIRYPTYMGFRILRRKFDNKTVRCNPGGTTKTTNEMESGEQNP</sequence>
<evidence type="ECO:0000313" key="4">
    <source>
        <dbReference type="EMBL" id="EDW86401.2"/>
    </source>
</evidence>
<reference evidence="4 5" key="1">
    <citation type="journal article" date="2007" name="Nature">
        <title>Evolution of genes and genomes on the Drosophila phylogeny.</title>
        <authorList>
            <consortium name="Drosophila 12 Genomes Consortium"/>
            <person name="Clark A.G."/>
            <person name="Eisen M.B."/>
            <person name="Smith D.R."/>
            <person name="Bergman C.M."/>
            <person name="Oliver B."/>
            <person name="Markow T.A."/>
            <person name="Kaufman T.C."/>
            <person name="Kellis M."/>
            <person name="Gelbart W."/>
            <person name="Iyer V.N."/>
            <person name="Pollard D.A."/>
            <person name="Sackton T.B."/>
            <person name="Larracuente A.M."/>
            <person name="Singh N.D."/>
            <person name="Abad J.P."/>
            <person name="Abt D.N."/>
            <person name="Adryan B."/>
            <person name="Aguade M."/>
            <person name="Akashi H."/>
            <person name="Anderson W.W."/>
            <person name="Aquadro C.F."/>
            <person name="Ardell D.H."/>
            <person name="Arguello R."/>
            <person name="Artieri C.G."/>
            <person name="Barbash D.A."/>
            <person name="Barker D."/>
            <person name="Barsanti P."/>
            <person name="Batterham P."/>
            <person name="Batzoglou S."/>
            <person name="Begun D."/>
            <person name="Bhutkar A."/>
            <person name="Blanco E."/>
            <person name="Bosak S.A."/>
            <person name="Bradley R.K."/>
            <person name="Brand A.D."/>
            <person name="Brent M.R."/>
            <person name="Brooks A.N."/>
            <person name="Brown R.H."/>
            <person name="Butlin R.K."/>
            <person name="Caggese C."/>
            <person name="Calvi B.R."/>
            <person name="Bernardo de Carvalho A."/>
            <person name="Caspi A."/>
            <person name="Castrezana S."/>
            <person name="Celniker S.E."/>
            <person name="Chang J.L."/>
            <person name="Chapple C."/>
            <person name="Chatterji S."/>
            <person name="Chinwalla A."/>
            <person name="Civetta A."/>
            <person name="Clifton S.W."/>
            <person name="Comeron J.M."/>
            <person name="Costello J.C."/>
            <person name="Coyne J.A."/>
            <person name="Daub J."/>
            <person name="David R.G."/>
            <person name="Delcher A.L."/>
            <person name="Delehaunty K."/>
            <person name="Do C.B."/>
            <person name="Ebling H."/>
            <person name="Edwards K."/>
            <person name="Eickbush T."/>
            <person name="Evans J.D."/>
            <person name="Filipski A."/>
            <person name="Findeiss S."/>
            <person name="Freyhult E."/>
            <person name="Fulton L."/>
            <person name="Fulton R."/>
            <person name="Garcia A.C."/>
            <person name="Gardiner A."/>
            <person name="Garfield D.A."/>
            <person name="Garvin B.E."/>
            <person name="Gibson G."/>
            <person name="Gilbert D."/>
            <person name="Gnerre S."/>
            <person name="Godfrey J."/>
            <person name="Good R."/>
            <person name="Gotea V."/>
            <person name="Gravely B."/>
            <person name="Greenberg A.J."/>
            <person name="Griffiths-Jones S."/>
            <person name="Gross S."/>
            <person name="Guigo R."/>
            <person name="Gustafson E.A."/>
            <person name="Haerty W."/>
            <person name="Hahn M.W."/>
            <person name="Halligan D.L."/>
            <person name="Halpern A.L."/>
            <person name="Halter G.M."/>
            <person name="Han M.V."/>
            <person name="Heger A."/>
            <person name="Hillier L."/>
            <person name="Hinrichs A.S."/>
            <person name="Holmes I."/>
            <person name="Hoskins R.A."/>
            <person name="Hubisz M.J."/>
            <person name="Hultmark D."/>
            <person name="Huntley M.A."/>
            <person name="Jaffe D.B."/>
            <person name="Jagadeeshan S."/>
            <person name="Jeck W.R."/>
            <person name="Johnson J."/>
            <person name="Jones C.D."/>
            <person name="Jordan W.C."/>
            <person name="Karpen G.H."/>
            <person name="Kataoka E."/>
            <person name="Keightley P.D."/>
            <person name="Kheradpour P."/>
            <person name="Kirkness E.F."/>
            <person name="Koerich L.B."/>
            <person name="Kristiansen K."/>
            <person name="Kudrna D."/>
            <person name="Kulathinal R.J."/>
            <person name="Kumar S."/>
            <person name="Kwok R."/>
            <person name="Lander E."/>
            <person name="Langley C.H."/>
            <person name="Lapoint R."/>
            <person name="Lazzaro B.P."/>
            <person name="Lee S.J."/>
            <person name="Levesque L."/>
            <person name="Li R."/>
            <person name="Lin C.F."/>
            <person name="Lin M.F."/>
            <person name="Lindblad-Toh K."/>
            <person name="Llopart A."/>
            <person name="Long M."/>
            <person name="Low L."/>
            <person name="Lozovsky E."/>
            <person name="Lu J."/>
            <person name="Luo M."/>
            <person name="Machado C.A."/>
            <person name="Makalowski W."/>
            <person name="Marzo M."/>
            <person name="Matsuda M."/>
            <person name="Matzkin L."/>
            <person name="McAllister B."/>
            <person name="McBride C.S."/>
            <person name="McKernan B."/>
            <person name="McKernan K."/>
            <person name="Mendez-Lago M."/>
            <person name="Minx P."/>
            <person name="Mollenhauer M.U."/>
            <person name="Montooth K."/>
            <person name="Mount S.M."/>
            <person name="Mu X."/>
            <person name="Myers E."/>
            <person name="Negre B."/>
            <person name="Newfeld S."/>
            <person name="Nielsen R."/>
            <person name="Noor M.A."/>
            <person name="O'Grady P."/>
            <person name="Pachter L."/>
            <person name="Papaceit M."/>
            <person name="Parisi M.J."/>
            <person name="Parisi M."/>
            <person name="Parts L."/>
            <person name="Pedersen J.S."/>
            <person name="Pesole G."/>
            <person name="Phillippy A.M."/>
            <person name="Ponting C.P."/>
            <person name="Pop M."/>
            <person name="Porcelli D."/>
            <person name="Powell J.R."/>
            <person name="Prohaska S."/>
            <person name="Pruitt K."/>
            <person name="Puig M."/>
            <person name="Quesneville H."/>
            <person name="Ram K.R."/>
            <person name="Rand D."/>
            <person name="Rasmussen M.D."/>
            <person name="Reed L.K."/>
            <person name="Reenan R."/>
            <person name="Reily A."/>
            <person name="Remington K.A."/>
            <person name="Rieger T.T."/>
            <person name="Ritchie M.G."/>
            <person name="Robin C."/>
            <person name="Rogers Y.H."/>
            <person name="Rohde C."/>
            <person name="Rozas J."/>
            <person name="Rubenfield M.J."/>
            <person name="Ruiz A."/>
            <person name="Russo S."/>
            <person name="Salzberg S.L."/>
            <person name="Sanchez-Gracia A."/>
            <person name="Saranga D.J."/>
            <person name="Sato H."/>
            <person name="Schaeffer S.W."/>
            <person name="Schatz M.C."/>
            <person name="Schlenke T."/>
            <person name="Schwartz R."/>
            <person name="Segarra C."/>
            <person name="Singh R.S."/>
            <person name="Sirot L."/>
            <person name="Sirota M."/>
            <person name="Sisneros N.B."/>
            <person name="Smith C.D."/>
            <person name="Smith T.F."/>
            <person name="Spieth J."/>
            <person name="Stage D.E."/>
            <person name="Stark A."/>
            <person name="Stephan W."/>
            <person name="Strausberg R.L."/>
            <person name="Strempel S."/>
            <person name="Sturgill D."/>
            <person name="Sutton G."/>
            <person name="Sutton G.G."/>
            <person name="Tao W."/>
            <person name="Teichmann S."/>
            <person name="Tobari Y.N."/>
            <person name="Tomimura Y."/>
            <person name="Tsolas J.M."/>
            <person name="Valente V.L."/>
            <person name="Venter E."/>
            <person name="Venter J.C."/>
            <person name="Vicario S."/>
            <person name="Vieira F.G."/>
            <person name="Vilella A.J."/>
            <person name="Villasante A."/>
            <person name="Walenz B."/>
            <person name="Wang J."/>
            <person name="Wasserman M."/>
            <person name="Watts T."/>
            <person name="Wilson D."/>
            <person name="Wilson R.K."/>
            <person name="Wing R.A."/>
            <person name="Wolfner M.F."/>
            <person name="Wong A."/>
            <person name="Wong G.K."/>
            <person name="Wu C.I."/>
            <person name="Wu G."/>
            <person name="Yamamoto D."/>
            <person name="Yang H.P."/>
            <person name="Yang S.P."/>
            <person name="Yorke J.A."/>
            <person name="Yoshida K."/>
            <person name="Zdobnov E."/>
            <person name="Zhang P."/>
            <person name="Zhang Y."/>
            <person name="Zimin A.V."/>
            <person name="Baldwin J."/>
            <person name="Abdouelleil A."/>
            <person name="Abdulkadir J."/>
            <person name="Abebe A."/>
            <person name="Abera B."/>
            <person name="Abreu J."/>
            <person name="Acer S.C."/>
            <person name="Aftuck L."/>
            <person name="Alexander A."/>
            <person name="An P."/>
            <person name="Anderson E."/>
            <person name="Anderson S."/>
            <person name="Arachi H."/>
            <person name="Azer M."/>
            <person name="Bachantsang P."/>
            <person name="Barry A."/>
            <person name="Bayul T."/>
            <person name="Berlin A."/>
            <person name="Bessette D."/>
            <person name="Bloom T."/>
            <person name="Blye J."/>
            <person name="Boguslavskiy L."/>
            <person name="Bonnet C."/>
            <person name="Boukhgalter B."/>
            <person name="Bourzgui I."/>
            <person name="Brown A."/>
            <person name="Cahill P."/>
            <person name="Channer S."/>
            <person name="Cheshatsang Y."/>
            <person name="Chuda L."/>
            <person name="Citroen M."/>
            <person name="Collymore A."/>
            <person name="Cooke P."/>
            <person name="Costello M."/>
            <person name="D'Aco K."/>
            <person name="Daza R."/>
            <person name="De Haan G."/>
            <person name="DeGray S."/>
            <person name="DeMaso C."/>
            <person name="Dhargay N."/>
            <person name="Dooley K."/>
            <person name="Dooley E."/>
            <person name="Doricent M."/>
            <person name="Dorje P."/>
            <person name="Dorjee K."/>
            <person name="Dupes A."/>
            <person name="Elong R."/>
            <person name="Falk J."/>
            <person name="Farina A."/>
            <person name="Faro S."/>
            <person name="Ferguson D."/>
            <person name="Fisher S."/>
            <person name="Foley C.D."/>
            <person name="Franke A."/>
            <person name="Friedrich D."/>
            <person name="Gadbois L."/>
            <person name="Gearin G."/>
            <person name="Gearin C.R."/>
            <person name="Giannoukos G."/>
            <person name="Goode T."/>
            <person name="Graham J."/>
            <person name="Grandbois E."/>
            <person name="Grewal S."/>
            <person name="Gyaltsen K."/>
            <person name="Hafez N."/>
            <person name="Hagos B."/>
            <person name="Hall J."/>
            <person name="Henson C."/>
            <person name="Hollinger A."/>
            <person name="Honan T."/>
            <person name="Huard M.D."/>
            <person name="Hughes L."/>
            <person name="Hurhula B."/>
            <person name="Husby M.E."/>
            <person name="Kamat A."/>
            <person name="Kanga B."/>
            <person name="Kashin S."/>
            <person name="Khazanovich D."/>
            <person name="Kisner P."/>
            <person name="Lance K."/>
            <person name="Lara M."/>
            <person name="Lee W."/>
            <person name="Lennon N."/>
            <person name="Letendre F."/>
            <person name="LeVine R."/>
            <person name="Lipovsky A."/>
            <person name="Liu X."/>
            <person name="Liu J."/>
            <person name="Liu S."/>
            <person name="Lokyitsang T."/>
            <person name="Lokyitsang Y."/>
            <person name="Lubonja R."/>
            <person name="Lui A."/>
            <person name="MacDonald P."/>
            <person name="Magnisalis V."/>
            <person name="Maru K."/>
            <person name="Matthews C."/>
            <person name="McCusker W."/>
            <person name="McDonough S."/>
            <person name="Mehta T."/>
            <person name="Meldrim J."/>
            <person name="Meneus L."/>
            <person name="Mihai O."/>
            <person name="Mihalev A."/>
            <person name="Mihova T."/>
            <person name="Mittelman R."/>
            <person name="Mlenga V."/>
            <person name="Montmayeur A."/>
            <person name="Mulrain L."/>
            <person name="Navidi A."/>
            <person name="Naylor J."/>
            <person name="Negash T."/>
            <person name="Nguyen T."/>
            <person name="Nguyen N."/>
            <person name="Nicol R."/>
            <person name="Norbu C."/>
            <person name="Norbu N."/>
            <person name="Novod N."/>
            <person name="O'Neill B."/>
            <person name="Osman S."/>
            <person name="Markiewicz E."/>
            <person name="Oyono O.L."/>
            <person name="Patti C."/>
            <person name="Phunkhang P."/>
            <person name="Pierre F."/>
            <person name="Priest M."/>
            <person name="Raghuraman S."/>
            <person name="Rege F."/>
            <person name="Reyes R."/>
            <person name="Rise C."/>
            <person name="Rogov P."/>
            <person name="Ross K."/>
            <person name="Ryan E."/>
            <person name="Settipalli S."/>
            <person name="Shea T."/>
            <person name="Sherpa N."/>
            <person name="Shi L."/>
            <person name="Shih D."/>
            <person name="Sparrow T."/>
            <person name="Spaulding J."/>
            <person name="Stalker J."/>
            <person name="Stange-Thomann N."/>
            <person name="Stavropoulos S."/>
            <person name="Stone C."/>
            <person name="Strader C."/>
            <person name="Tesfaye S."/>
            <person name="Thomson T."/>
            <person name="Thoulutsang Y."/>
            <person name="Thoulutsang D."/>
            <person name="Topham K."/>
            <person name="Topping I."/>
            <person name="Tsamla T."/>
            <person name="Vassiliev H."/>
            <person name="Vo A."/>
            <person name="Wangchuk T."/>
            <person name="Wangdi T."/>
            <person name="Weiand M."/>
            <person name="Wilkinson J."/>
            <person name="Wilson A."/>
            <person name="Yadav S."/>
            <person name="Young G."/>
            <person name="Yu Q."/>
            <person name="Zembek L."/>
            <person name="Zhong D."/>
            <person name="Zimmer A."/>
            <person name="Zwirko Z."/>
            <person name="Jaffe D.B."/>
            <person name="Alvarez P."/>
            <person name="Brockman W."/>
            <person name="Butler J."/>
            <person name="Chin C."/>
            <person name="Gnerre S."/>
            <person name="Grabherr M."/>
            <person name="Kleber M."/>
            <person name="Mauceli E."/>
            <person name="MacCallum I."/>
        </authorList>
    </citation>
    <scope>NUCLEOTIDE SEQUENCE [LARGE SCALE GENOMIC DNA]</scope>
    <source>
        <strain evidence="5">Tucson 14030-0811.24</strain>
    </source>
</reference>
<keyword evidence="2" id="KW-0472">Membrane</keyword>
<dbReference type="OrthoDB" id="10006435at2759"/>
<keyword evidence="2" id="KW-1133">Transmembrane helix</keyword>
<feature type="transmembrane region" description="Helical" evidence="2">
    <location>
        <begin position="208"/>
        <end position="230"/>
    </location>
</feature>
<dbReference type="PANTHER" id="PTHR11161:SF71">
    <property type="entry name" value="NOSE RESISTANT-TO-FLUOXETINE PROTEIN N-TERMINAL DOMAIN-CONTAINING PROTEIN"/>
    <property type="match status" value="1"/>
</dbReference>
<name>B4NPG1_DROWI</name>
<dbReference type="Proteomes" id="UP000007798">
    <property type="component" value="Unassembled WGS sequence"/>
</dbReference>
<gene>
    <name evidence="4" type="primary">Dwil\GK15256</name>
    <name evidence="4" type="ORF">Dwil_GK15256</name>
</gene>